<sequence>MKVSEEDNKTIKKNSSNLNITTSPTNIYNKLYDFLTKNKKREYLDSEEQIEIEKKNRLFWNLCKYFELDSSGKIAHYSLKGYGSDKKLAKDEAFELLKLAAKKGYNQAIEFCENKDIEYPISEENYLKKF</sequence>
<keyword evidence="2" id="KW-1185">Reference proteome</keyword>
<proteinExistence type="predicted"/>
<dbReference type="Proteomes" id="UP000439903">
    <property type="component" value="Unassembled WGS sequence"/>
</dbReference>
<name>A0A8H3ZYQ2_GIGMA</name>
<gene>
    <name evidence="1" type="ORF">F8M41_013637</name>
</gene>
<comment type="caution">
    <text evidence="1">The sequence shown here is derived from an EMBL/GenBank/DDBJ whole genome shotgun (WGS) entry which is preliminary data.</text>
</comment>
<dbReference type="EMBL" id="WTPW01002774">
    <property type="protein sequence ID" value="KAF0366335.1"/>
    <property type="molecule type" value="Genomic_DNA"/>
</dbReference>
<reference evidence="1 2" key="1">
    <citation type="journal article" date="2019" name="Environ. Microbiol.">
        <title>At the nexus of three kingdoms: the genome of the mycorrhizal fungus Gigaspora margarita provides insights into plant, endobacterial and fungal interactions.</title>
        <authorList>
            <person name="Venice F."/>
            <person name="Ghignone S."/>
            <person name="Salvioli di Fossalunga A."/>
            <person name="Amselem J."/>
            <person name="Novero M."/>
            <person name="Xianan X."/>
            <person name="Sedzielewska Toro K."/>
            <person name="Morin E."/>
            <person name="Lipzen A."/>
            <person name="Grigoriev I.V."/>
            <person name="Henrissat B."/>
            <person name="Martin F.M."/>
            <person name="Bonfante P."/>
        </authorList>
    </citation>
    <scope>NUCLEOTIDE SEQUENCE [LARGE SCALE GENOMIC DNA]</scope>
    <source>
        <strain evidence="1 2">BEG34</strain>
    </source>
</reference>
<evidence type="ECO:0000313" key="2">
    <source>
        <dbReference type="Proteomes" id="UP000439903"/>
    </source>
</evidence>
<protein>
    <submittedName>
        <fullName evidence="1">Uncharacterized protein</fullName>
    </submittedName>
</protein>
<accession>A0A8H3ZYQ2</accession>
<evidence type="ECO:0000313" key="1">
    <source>
        <dbReference type="EMBL" id="KAF0366335.1"/>
    </source>
</evidence>
<organism evidence="1 2">
    <name type="scientific">Gigaspora margarita</name>
    <dbReference type="NCBI Taxonomy" id="4874"/>
    <lineage>
        <taxon>Eukaryota</taxon>
        <taxon>Fungi</taxon>
        <taxon>Fungi incertae sedis</taxon>
        <taxon>Mucoromycota</taxon>
        <taxon>Glomeromycotina</taxon>
        <taxon>Glomeromycetes</taxon>
        <taxon>Diversisporales</taxon>
        <taxon>Gigasporaceae</taxon>
        <taxon>Gigaspora</taxon>
    </lineage>
</organism>
<dbReference type="AlphaFoldDB" id="A0A8H3ZYQ2"/>